<evidence type="ECO:0000313" key="2">
    <source>
        <dbReference type="EMBL" id="MBR7832294.1"/>
    </source>
</evidence>
<accession>A0A941ER67</accession>
<name>A0A941ER67_9ACTN</name>
<evidence type="ECO:0000313" key="3">
    <source>
        <dbReference type="Proteomes" id="UP000675781"/>
    </source>
</evidence>
<proteinExistence type="predicted"/>
<dbReference type="AlphaFoldDB" id="A0A941ER67"/>
<dbReference type="InterPro" id="IPR036291">
    <property type="entry name" value="NAD(P)-bd_dom_sf"/>
</dbReference>
<dbReference type="EMBL" id="JAGSOG010000009">
    <property type="protein sequence ID" value="MBR7832294.1"/>
    <property type="molecule type" value="Genomic_DNA"/>
</dbReference>
<dbReference type="SUPFAM" id="SSF51735">
    <property type="entry name" value="NAD(P)-binding Rossmann-fold domains"/>
    <property type="match status" value="1"/>
</dbReference>
<gene>
    <name evidence="2" type="ORF">KDL01_03430</name>
</gene>
<evidence type="ECO:0000259" key="1">
    <source>
        <dbReference type="Pfam" id="PF01370"/>
    </source>
</evidence>
<comment type="caution">
    <text evidence="2">The sequence shown here is derived from an EMBL/GenBank/DDBJ whole genome shotgun (WGS) entry which is preliminary data.</text>
</comment>
<keyword evidence="3" id="KW-1185">Reference proteome</keyword>
<organism evidence="2 3">
    <name type="scientific">Actinospica durhamensis</name>
    <dbReference type="NCBI Taxonomy" id="1508375"/>
    <lineage>
        <taxon>Bacteria</taxon>
        <taxon>Bacillati</taxon>
        <taxon>Actinomycetota</taxon>
        <taxon>Actinomycetes</taxon>
        <taxon>Catenulisporales</taxon>
        <taxon>Actinospicaceae</taxon>
        <taxon>Actinospica</taxon>
    </lineage>
</organism>
<reference evidence="2" key="1">
    <citation type="submission" date="2021-04" db="EMBL/GenBank/DDBJ databases">
        <title>Genome based classification of Actinospica acidithermotolerans sp. nov., an actinobacterium isolated from an Indonesian hot spring.</title>
        <authorList>
            <person name="Kusuma A.B."/>
            <person name="Putra K.E."/>
            <person name="Nafisah S."/>
            <person name="Loh J."/>
            <person name="Nouioui I."/>
            <person name="Goodfellow M."/>
        </authorList>
    </citation>
    <scope>NUCLEOTIDE SEQUENCE</scope>
    <source>
        <strain evidence="2">CSCA 57</strain>
    </source>
</reference>
<sequence>MTAARTLLVTGAARRLGTAVLRDLAARDGANRILAVDLVDPPSELRVDGVEHVHVDLRAPAIATLIAKARPETVLHLDVLAAPGLAGGRTAMKERNVIGTMQLLAACQRAPSVRRLVVTSSAAVYGCAPRDPAHFSEDTQPHRPPRAGFGKDCVEVEEYVRGFARRRPDVSVTVLRFAELLGPGVTGPMADYLALPVLPAVAGFDPRLQFLHIDDAVRALRVAADGSHPGVYNVAGAGSLTLSQLARRLGRPTVPVPRFAAPWLGRGLRSLGVADLTAEQFELLTFGRVLDLARMAEHLRFRPARSSAEAAADHARAAEISPLIDPDRVRSAERGLRELLDRYAATAREAGGGHGPGAAR</sequence>
<dbReference type="InterPro" id="IPR050177">
    <property type="entry name" value="Lipid_A_modif_metabolic_enz"/>
</dbReference>
<dbReference type="InterPro" id="IPR001509">
    <property type="entry name" value="Epimerase_deHydtase"/>
</dbReference>
<dbReference type="Pfam" id="PF01370">
    <property type="entry name" value="Epimerase"/>
    <property type="match status" value="1"/>
</dbReference>
<feature type="domain" description="NAD-dependent epimerase/dehydratase" evidence="1">
    <location>
        <begin position="8"/>
        <end position="235"/>
    </location>
</feature>
<dbReference type="Gene3D" id="3.40.50.720">
    <property type="entry name" value="NAD(P)-binding Rossmann-like Domain"/>
    <property type="match status" value="1"/>
</dbReference>
<protein>
    <submittedName>
        <fullName evidence="2">NAD-dependent epimerase/dehydratase family protein</fullName>
    </submittedName>
</protein>
<dbReference type="Proteomes" id="UP000675781">
    <property type="component" value="Unassembled WGS sequence"/>
</dbReference>
<dbReference type="PANTHER" id="PTHR43245">
    <property type="entry name" value="BIFUNCTIONAL POLYMYXIN RESISTANCE PROTEIN ARNA"/>
    <property type="match status" value="1"/>
</dbReference>
<dbReference type="PANTHER" id="PTHR43245:SF52">
    <property type="entry name" value="NAD-DEPENDENT EPIMERASE_DEHYDRATASE"/>
    <property type="match status" value="1"/>
</dbReference>